<dbReference type="InterPro" id="IPR027417">
    <property type="entry name" value="P-loop_NTPase"/>
</dbReference>
<feature type="compositionally biased region" description="Basic and acidic residues" evidence="12">
    <location>
        <begin position="407"/>
        <end position="421"/>
    </location>
</feature>
<keyword evidence="6 11" id="KW-0547">Nucleotide-binding</keyword>
<evidence type="ECO:0000256" key="5">
    <source>
        <dbReference type="ARBA" id="ARBA00022723"/>
    </source>
</evidence>
<feature type="compositionally biased region" description="Basic and acidic residues" evidence="12">
    <location>
        <begin position="454"/>
        <end position="471"/>
    </location>
</feature>
<dbReference type="PANTHER" id="PTHR11669:SF0">
    <property type="entry name" value="PROTEIN STICHEL-LIKE 2"/>
    <property type="match status" value="1"/>
</dbReference>
<dbReference type="Pfam" id="PF12169">
    <property type="entry name" value="DNA_pol3_gamma3"/>
    <property type="match status" value="1"/>
</dbReference>
<dbReference type="InterPro" id="IPR008921">
    <property type="entry name" value="DNA_pol3_clamp-load_cplx_C"/>
</dbReference>
<dbReference type="SMART" id="SM00382">
    <property type="entry name" value="AAA"/>
    <property type="match status" value="1"/>
</dbReference>
<keyword evidence="7" id="KW-0862">Zinc</keyword>
<dbReference type="RefSeq" id="WP_013740431.1">
    <property type="nucleotide sequence ID" value="NC_015436.1"/>
</dbReference>
<dbReference type="InterPro" id="IPR001270">
    <property type="entry name" value="ClpA/B"/>
</dbReference>
<dbReference type="SUPFAM" id="SSF52540">
    <property type="entry name" value="P-loop containing nucleoside triphosphate hydrolases"/>
    <property type="match status" value="1"/>
</dbReference>
<dbReference type="GO" id="GO:0009360">
    <property type="term" value="C:DNA polymerase III complex"/>
    <property type="evidence" value="ECO:0007669"/>
    <property type="project" value="InterPro"/>
</dbReference>
<reference evidence="15" key="1">
    <citation type="submission" date="2011-04" db="EMBL/GenBank/DDBJ databases">
        <title>The complete genome of Spirochaeta coccoides DSM 17374.</title>
        <authorList>
            <person name="Lucas S."/>
            <person name="Copeland A."/>
            <person name="Lapidus A."/>
            <person name="Bruce D."/>
            <person name="Goodwin L."/>
            <person name="Pitluck S."/>
            <person name="Peters L."/>
            <person name="Kyrpides N."/>
            <person name="Mavromatis K."/>
            <person name="Pagani I."/>
            <person name="Ivanova N."/>
            <person name="Ovchinnikova G."/>
            <person name="Lu M."/>
            <person name="Detter J.C."/>
            <person name="Tapia R."/>
            <person name="Han C."/>
            <person name="Land M."/>
            <person name="Hauser L."/>
            <person name="Markowitz V."/>
            <person name="Cheng J.-F."/>
            <person name="Hugenholtz P."/>
            <person name="Woyke T."/>
            <person name="Wu D."/>
            <person name="Spring S."/>
            <person name="Schroeder M."/>
            <person name="Brambilla E."/>
            <person name="Klenk H.-P."/>
            <person name="Eisen J.A."/>
        </authorList>
    </citation>
    <scope>NUCLEOTIDE SEQUENCE [LARGE SCALE GENOMIC DNA]</scope>
    <source>
        <strain evidence="15">ATCC BAA-1237 / DSM 17374 / SPN1</strain>
    </source>
</reference>
<keyword evidence="9 11" id="KW-0239">DNA-directed DNA polymerase</keyword>
<dbReference type="SUPFAM" id="SSF48019">
    <property type="entry name" value="post-AAA+ oligomerization domain-like"/>
    <property type="match status" value="1"/>
</dbReference>
<feature type="region of interest" description="Disordered" evidence="12">
    <location>
        <begin position="393"/>
        <end position="502"/>
    </location>
</feature>
<dbReference type="Gene3D" id="1.10.8.60">
    <property type="match status" value="1"/>
</dbReference>
<organism evidence="14 15">
    <name type="scientific">Parasphaerochaeta coccoides (strain ATCC BAA-1237 / DSM 17374 / SPN1)</name>
    <name type="common">Sphaerochaeta coccoides</name>
    <dbReference type="NCBI Taxonomy" id="760011"/>
    <lineage>
        <taxon>Bacteria</taxon>
        <taxon>Pseudomonadati</taxon>
        <taxon>Spirochaetota</taxon>
        <taxon>Spirochaetia</taxon>
        <taxon>Spirochaetales</taxon>
        <taxon>Sphaerochaetaceae</taxon>
        <taxon>Parasphaerochaeta</taxon>
    </lineage>
</organism>
<dbReference type="Pfam" id="PF13177">
    <property type="entry name" value="DNA_pol3_delta2"/>
    <property type="match status" value="1"/>
</dbReference>
<feature type="domain" description="AAA+ ATPase" evidence="13">
    <location>
        <begin position="37"/>
        <end position="178"/>
    </location>
</feature>
<gene>
    <name evidence="11" type="primary">dnaX</name>
    <name evidence="14" type="ordered locus">Spico_1840</name>
</gene>
<dbReference type="CDD" id="cd00009">
    <property type="entry name" value="AAA"/>
    <property type="match status" value="1"/>
</dbReference>
<feature type="compositionally biased region" description="Pro residues" evidence="12">
    <location>
        <begin position="424"/>
        <end position="437"/>
    </location>
</feature>
<feature type="compositionally biased region" description="Low complexity" evidence="12">
    <location>
        <begin position="438"/>
        <end position="450"/>
    </location>
</feature>
<dbReference type="GO" id="GO:0003887">
    <property type="term" value="F:DNA-directed DNA polymerase activity"/>
    <property type="evidence" value="ECO:0007669"/>
    <property type="project" value="UniProtKB-KW"/>
</dbReference>
<comment type="subunit">
    <text evidence="11">DNA polymerase III contains a core (composed of alpha, epsilon and theta chains) that associates with a tau subunit. This core dimerizes to form the POLIII' complex. PolIII' associates with the gamma complex (composed of gamma, delta, delta', psi and chi chains) and with the beta chain to form the complete DNA polymerase III complex.</text>
</comment>
<comment type="similarity">
    <text evidence="1 11">Belongs to the DnaX/STICHEL family.</text>
</comment>
<keyword evidence="2 11" id="KW-0808">Transferase</keyword>
<dbReference type="InterPro" id="IPR045085">
    <property type="entry name" value="HLD_clamp_pol_III_gamma_tau"/>
</dbReference>
<evidence type="ECO:0000256" key="2">
    <source>
        <dbReference type="ARBA" id="ARBA00022679"/>
    </source>
</evidence>
<keyword evidence="4 11" id="KW-0235">DNA replication</keyword>
<keyword evidence="8 11" id="KW-0067">ATP-binding</keyword>
<dbReference type="KEGG" id="scc:Spico_1840"/>
<reference evidence="14 15" key="2">
    <citation type="journal article" date="2012" name="Stand. Genomic Sci.">
        <title>Complete genome sequence of the termite hindgut bacterium Spirochaeta coccoides type strain (SPN1(T)), reclassification in the genus Sphaerochaeta as Sphaerochaeta coccoides comb. nov. and emendations of the family Spirochaetaceae and the genus Sphaerochaeta.</title>
        <authorList>
            <person name="Abt B."/>
            <person name="Han C."/>
            <person name="Scheuner C."/>
            <person name="Lu M."/>
            <person name="Lapidus A."/>
            <person name="Nolan M."/>
            <person name="Lucas S."/>
            <person name="Hammon N."/>
            <person name="Deshpande S."/>
            <person name="Cheng J.F."/>
            <person name="Tapia R."/>
            <person name="Goodwin L.A."/>
            <person name="Pitluck S."/>
            <person name="Liolios K."/>
            <person name="Pagani I."/>
            <person name="Ivanova N."/>
            <person name="Mavromatis K."/>
            <person name="Mikhailova N."/>
            <person name="Huntemann M."/>
            <person name="Pati A."/>
            <person name="Chen A."/>
            <person name="Palaniappan K."/>
            <person name="Land M."/>
            <person name="Hauser L."/>
            <person name="Brambilla E.M."/>
            <person name="Rohde M."/>
            <person name="Spring S."/>
            <person name="Gronow S."/>
            <person name="Goker M."/>
            <person name="Woyke T."/>
            <person name="Bristow J."/>
            <person name="Eisen J.A."/>
            <person name="Markowitz V."/>
            <person name="Hugenholtz P."/>
            <person name="Kyrpides N.C."/>
            <person name="Klenk H.P."/>
            <person name="Detter J.C."/>
        </authorList>
    </citation>
    <scope>NUCLEOTIDE SEQUENCE [LARGE SCALE GENOMIC DNA]</scope>
    <source>
        <strain evidence="15">ATCC BAA-1237 / DSM 17374 / SPN1</strain>
    </source>
</reference>
<dbReference type="Pfam" id="PF22608">
    <property type="entry name" value="DNAX_ATPase_lid"/>
    <property type="match status" value="1"/>
</dbReference>
<dbReference type="InterPro" id="IPR012763">
    <property type="entry name" value="DNA_pol_III_sug/sutau_N"/>
</dbReference>
<sequence>MAFEVTATRRRPQTFEDMAGQDFFVSTISNAIKQKRIAHAYLFSGPRGVGKTSSARILAKALNCEQGPTAHPCGVCSNCKEITAGNSTDVIEIDGASNTSVNDIRAIKDEVMFPPQKCRYKIYIIDEVHMLSTSAFNALLKTIEEPPEYIIFIFATTETQKVPATIRSRCQQFHFRLFTMETIVKLLTEAAAETDVQADHDALLWIARESTGSMRDAYTLFDQIVSFSHGHITLASIQDKLGVSGVESLNNVVLSIQEGTTARTDDFLSELLSSGVSVEQCVRDFASFFRMILLLRHGVTSVDALGMRPDAIPKAIVDSYTDEQAEAALEMFLQVYRDIRYSVNPKFELELAVSRLAQLPYTASSHAVMQSLSAMKRELLGLAGIQPSQEPIAATTGKAGKTSPTDGQERLVIERPWEKKTQTAPPPRQNQTPPPESSPLEPSPFESSQPVSKTSEKQERQRETMDSDDVTHVTQPLASPQYSEPLPATEKAKASPSLPRPFTKDDFPALVDAFERAKNPTRLNLTYLTDAYEKNNSLVLEFATRFSADSISKVIPFLRSAIRSICGYDGPVEIMMRRQEQKEDLPTQIGLDPIDQKIARMFNGKTETVHQIELAHGEKDDAQ</sequence>
<evidence type="ECO:0000256" key="12">
    <source>
        <dbReference type="SAM" id="MobiDB-lite"/>
    </source>
</evidence>
<name>F4GLZ7_PARC1</name>
<evidence type="ECO:0000256" key="8">
    <source>
        <dbReference type="ARBA" id="ARBA00022840"/>
    </source>
</evidence>
<evidence type="ECO:0000259" key="13">
    <source>
        <dbReference type="SMART" id="SM00382"/>
    </source>
</evidence>
<evidence type="ECO:0000256" key="4">
    <source>
        <dbReference type="ARBA" id="ARBA00022705"/>
    </source>
</evidence>
<dbReference type="STRING" id="760011.Spico_1840"/>
<dbReference type="EMBL" id="CP002659">
    <property type="protein sequence ID" value="AEC03038.1"/>
    <property type="molecule type" value="Genomic_DNA"/>
</dbReference>
<dbReference type="OrthoDB" id="9810148at2"/>
<comment type="catalytic activity">
    <reaction evidence="10 11">
        <text>DNA(n) + a 2'-deoxyribonucleoside 5'-triphosphate = DNA(n+1) + diphosphate</text>
        <dbReference type="Rhea" id="RHEA:22508"/>
        <dbReference type="Rhea" id="RHEA-COMP:17339"/>
        <dbReference type="Rhea" id="RHEA-COMP:17340"/>
        <dbReference type="ChEBI" id="CHEBI:33019"/>
        <dbReference type="ChEBI" id="CHEBI:61560"/>
        <dbReference type="ChEBI" id="CHEBI:173112"/>
        <dbReference type="EC" id="2.7.7.7"/>
    </reaction>
</comment>
<accession>F4GLZ7</accession>
<evidence type="ECO:0000313" key="14">
    <source>
        <dbReference type="EMBL" id="AEC03038.1"/>
    </source>
</evidence>
<dbReference type="Gene3D" id="1.20.272.10">
    <property type="match status" value="1"/>
</dbReference>
<dbReference type="GO" id="GO:0005524">
    <property type="term" value="F:ATP binding"/>
    <property type="evidence" value="ECO:0007669"/>
    <property type="project" value="UniProtKB-KW"/>
</dbReference>
<evidence type="ECO:0000256" key="9">
    <source>
        <dbReference type="ARBA" id="ARBA00022932"/>
    </source>
</evidence>
<proteinExistence type="inferred from homology"/>
<dbReference type="eggNOG" id="COG2812">
    <property type="taxonomic scope" value="Bacteria"/>
</dbReference>
<evidence type="ECO:0000256" key="11">
    <source>
        <dbReference type="RuleBase" id="RU364063"/>
    </source>
</evidence>
<evidence type="ECO:0000256" key="7">
    <source>
        <dbReference type="ARBA" id="ARBA00022833"/>
    </source>
</evidence>
<dbReference type="FunFam" id="3.40.50.300:FF:000014">
    <property type="entry name" value="DNA polymerase III subunit gamma/tau"/>
    <property type="match status" value="1"/>
</dbReference>
<protein>
    <recommendedName>
        <fullName evidence="11">DNA polymerase III subunit gamma/tau</fullName>
        <ecNumber evidence="11">2.7.7.7</ecNumber>
    </recommendedName>
</protein>
<keyword evidence="3 11" id="KW-0548">Nucleotidyltransferase</keyword>
<dbReference type="Proteomes" id="UP000007939">
    <property type="component" value="Chromosome"/>
</dbReference>
<dbReference type="PRINTS" id="PR00300">
    <property type="entry name" value="CLPPROTEASEA"/>
</dbReference>
<dbReference type="Gene3D" id="3.40.50.300">
    <property type="entry name" value="P-loop containing nucleotide triphosphate hydrolases"/>
    <property type="match status" value="1"/>
</dbReference>
<dbReference type="GO" id="GO:0003677">
    <property type="term" value="F:DNA binding"/>
    <property type="evidence" value="ECO:0007669"/>
    <property type="project" value="InterPro"/>
</dbReference>
<dbReference type="InterPro" id="IPR003593">
    <property type="entry name" value="AAA+_ATPase"/>
</dbReference>
<dbReference type="InterPro" id="IPR050238">
    <property type="entry name" value="DNA_Rep/Repair_Clamp_Loader"/>
</dbReference>
<evidence type="ECO:0000256" key="1">
    <source>
        <dbReference type="ARBA" id="ARBA00006360"/>
    </source>
</evidence>
<keyword evidence="5" id="KW-0479">Metal-binding</keyword>
<comment type="function">
    <text evidence="11">DNA polymerase III is a complex, multichain enzyme responsible for most of the replicative synthesis in bacteria. This DNA polymerase also exhibits 3' to 5' exonuclease activity.</text>
</comment>
<evidence type="ECO:0000256" key="6">
    <source>
        <dbReference type="ARBA" id="ARBA00022741"/>
    </source>
</evidence>
<evidence type="ECO:0000256" key="3">
    <source>
        <dbReference type="ARBA" id="ARBA00022695"/>
    </source>
</evidence>
<dbReference type="NCBIfam" id="NF004046">
    <property type="entry name" value="PRK05563.1"/>
    <property type="match status" value="1"/>
</dbReference>
<dbReference type="GO" id="GO:0046872">
    <property type="term" value="F:metal ion binding"/>
    <property type="evidence" value="ECO:0007669"/>
    <property type="project" value="UniProtKB-KW"/>
</dbReference>
<dbReference type="EC" id="2.7.7.7" evidence="11"/>
<evidence type="ECO:0000256" key="10">
    <source>
        <dbReference type="ARBA" id="ARBA00049244"/>
    </source>
</evidence>
<dbReference type="PANTHER" id="PTHR11669">
    <property type="entry name" value="REPLICATION FACTOR C / DNA POLYMERASE III GAMMA-TAU SUBUNIT"/>
    <property type="match status" value="1"/>
</dbReference>
<dbReference type="GO" id="GO:0006261">
    <property type="term" value="P:DNA-templated DNA replication"/>
    <property type="evidence" value="ECO:0007669"/>
    <property type="project" value="TreeGrafter"/>
</dbReference>
<dbReference type="CDD" id="cd18137">
    <property type="entry name" value="HLD_clamp_pol_III_gamma_tau"/>
    <property type="match status" value="1"/>
</dbReference>
<dbReference type="InterPro" id="IPR022754">
    <property type="entry name" value="DNA_pol_III_gamma-3"/>
</dbReference>
<keyword evidence="15" id="KW-1185">Reference proteome</keyword>
<dbReference type="AlphaFoldDB" id="F4GLZ7"/>
<dbReference type="NCBIfam" id="TIGR02397">
    <property type="entry name" value="dnaX_nterm"/>
    <property type="match status" value="1"/>
</dbReference>
<evidence type="ECO:0000313" key="15">
    <source>
        <dbReference type="Proteomes" id="UP000007939"/>
    </source>
</evidence>
<feature type="compositionally biased region" description="Polar residues" evidence="12">
    <location>
        <begin position="472"/>
        <end position="482"/>
    </location>
</feature>
<dbReference type="HOGENOM" id="CLU_006229_0_7_12"/>